<comment type="function">
    <text evidence="8">Endoglycosidase that releases N-glycans from glycoproteins by cleaving the beta-1,4-glycosidic bond in the N,N'-diacetylchitobiose core. Involved in the processing of free oligosaccharides in the cytosol.</text>
</comment>
<dbReference type="CDD" id="cd06547">
    <property type="entry name" value="GH85_ENGase"/>
    <property type="match status" value="1"/>
</dbReference>
<keyword evidence="4" id="KW-0963">Cytoplasm</keyword>
<dbReference type="Gene3D" id="3.20.20.80">
    <property type="entry name" value="Glycosidases"/>
    <property type="match status" value="1"/>
</dbReference>
<evidence type="ECO:0000256" key="2">
    <source>
        <dbReference type="ARBA" id="ARBA00007849"/>
    </source>
</evidence>
<dbReference type="PANTHER" id="PTHR13246">
    <property type="entry name" value="ENDO BETA N-ACETYLGLUCOSAMINIDASE"/>
    <property type="match status" value="1"/>
</dbReference>
<comment type="catalytic activity">
    <reaction evidence="7">
        <text>an N(4)-(oligosaccharide-(1-&gt;3)-[oligosaccharide-(1-&gt;6)]-beta-D-Man-(1-&gt;4)-beta-D-GlcNAc-(1-&gt;4)-alpha-D-GlcNAc)-L-asparaginyl-[protein] + H2O = an oligosaccharide-(1-&gt;3)-[oligosaccharide-(1-&gt;6)]-beta-D-Man-(1-&gt;4)-D-GlcNAc + N(4)-(N-acetyl-beta-D-glucosaminyl)-L-asparaginyl-[protein]</text>
        <dbReference type="Rhea" id="RHEA:73067"/>
        <dbReference type="Rhea" id="RHEA-COMP:12603"/>
        <dbReference type="Rhea" id="RHEA-COMP:18176"/>
        <dbReference type="ChEBI" id="CHEBI:15377"/>
        <dbReference type="ChEBI" id="CHEBI:132248"/>
        <dbReference type="ChEBI" id="CHEBI:192714"/>
        <dbReference type="ChEBI" id="CHEBI:192715"/>
        <dbReference type="EC" id="3.2.1.96"/>
    </reaction>
</comment>
<evidence type="ECO:0000313" key="13">
    <source>
        <dbReference type="Proteomes" id="UP000821853"/>
    </source>
</evidence>
<feature type="domain" description="Cytosolic endo-beta-N-acetylglucosaminidase TIM barrel" evidence="11">
    <location>
        <begin position="166"/>
        <end position="440"/>
    </location>
</feature>
<keyword evidence="6" id="KW-0326">Glycosidase</keyword>
<dbReference type="OMA" id="NANNSHF"/>
<evidence type="ECO:0000256" key="6">
    <source>
        <dbReference type="ARBA" id="ARBA00023295"/>
    </source>
</evidence>
<comment type="similarity">
    <text evidence="2">Belongs to the glycosyl hydrolase 85 family.</text>
</comment>
<dbReference type="EMBL" id="JABSTR010000003">
    <property type="protein sequence ID" value="KAH9365137.1"/>
    <property type="molecule type" value="Genomic_DNA"/>
</dbReference>
<comment type="subcellular location">
    <subcellularLocation>
        <location evidence="1">Cytoplasm</location>
        <location evidence="1">Cytosol</location>
    </subcellularLocation>
</comment>
<dbReference type="Pfam" id="PF03644">
    <property type="entry name" value="Glyco_hydro_85"/>
    <property type="match status" value="1"/>
</dbReference>
<name>A0A9J6FSA1_HAELO</name>
<comment type="caution">
    <text evidence="12">The sequence shown here is derived from an EMBL/GenBank/DDBJ whole genome shotgun (WGS) entry which is preliminary data.</text>
</comment>
<feature type="region of interest" description="Disordered" evidence="10">
    <location>
        <begin position="630"/>
        <end position="672"/>
    </location>
</feature>
<evidence type="ECO:0000256" key="4">
    <source>
        <dbReference type="ARBA" id="ARBA00022490"/>
    </source>
</evidence>
<evidence type="ECO:0000256" key="5">
    <source>
        <dbReference type="ARBA" id="ARBA00022801"/>
    </source>
</evidence>
<evidence type="ECO:0000313" key="12">
    <source>
        <dbReference type="EMBL" id="KAH9365137.1"/>
    </source>
</evidence>
<gene>
    <name evidence="12" type="ORF">HPB48_002339</name>
</gene>
<protein>
    <recommendedName>
        <fullName evidence="9">Cytosolic endo-beta-N-acetylglucosaminidase</fullName>
        <ecNumber evidence="3">3.2.1.96</ecNumber>
    </recommendedName>
</protein>
<organism evidence="12 13">
    <name type="scientific">Haemaphysalis longicornis</name>
    <name type="common">Bush tick</name>
    <dbReference type="NCBI Taxonomy" id="44386"/>
    <lineage>
        <taxon>Eukaryota</taxon>
        <taxon>Metazoa</taxon>
        <taxon>Ecdysozoa</taxon>
        <taxon>Arthropoda</taxon>
        <taxon>Chelicerata</taxon>
        <taxon>Arachnida</taxon>
        <taxon>Acari</taxon>
        <taxon>Parasitiformes</taxon>
        <taxon>Ixodida</taxon>
        <taxon>Ixodoidea</taxon>
        <taxon>Ixodidae</taxon>
        <taxon>Haemaphysalinae</taxon>
        <taxon>Haemaphysalis</taxon>
    </lineage>
</organism>
<dbReference type="AlphaFoldDB" id="A0A9J6FSA1"/>
<dbReference type="Gene3D" id="2.60.120.260">
    <property type="entry name" value="Galactose-binding domain-like"/>
    <property type="match status" value="1"/>
</dbReference>
<keyword evidence="13" id="KW-1185">Reference proteome</keyword>
<dbReference type="InterPro" id="IPR032979">
    <property type="entry name" value="ENGase"/>
</dbReference>
<evidence type="ECO:0000256" key="8">
    <source>
        <dbReference type="ARBA" id="ARBA00054935"/>
    </source>
</evidence>
<feature type="compositionally biased region" description="Basic and acidic residues" evidence="10">
    <location>
        <begin position="657"/>
        <end position="672"/>
    </location>
</feature>
<dbReference type="InterPro" id="IPR005201">
    <property type="entry name" value="TIM_ENGase"/>
</dbReference>
<evidence type="ECO:0000256" key="1">
    <source>
        <dbReference type="ARBA" id="ARBA00004514"/>
    </source>
</evidence>
<evidence type="ECO:0000256" key="10">
    <source>
        <dbReference type="SAM" id="MobiDB-lite"/>
    </source>
</evidence>
<evidence type="ECO:0000256" key="7">
    <source>
        <dbReference type="ARBA" id="ARBA00034414"/>
    </source>
</evidence>
<dbReference type="VEuPathDB" id="VectorBase:HLOH_063521"/>
<evidence type="ECO:0000256" key="9">
    <source>
        <dbReference type="ARBA" id="ARBA00072457"/>
    </source>
</evidence>
<dbReference type="GO" id="GO:0005829">
    <property type="term" value="C:cytosol"/>
    <property type="evidence" value="ECO:0007669"/>
    <property type="project" value="UniProtKB-SubCell"/>
</dbReference>
<proteinExistence type="inferred from homology"/>
<evidence type="ECO:0000256" key="3">
    <source>
        <dbReference type="ARBA" id="ARBA00012566"/>
    </source>
</evidence>
<dbReference type="Proteomes" id="UP000821853">
    <property type="component" value="Unassembled WGS sequence"/>
</dbReference>
<dbReference type="PANTHER" id="PTHR13246:SF1">
    <property type="entry name" value="CYTOSOLIC ENDO-BETA-N-ACETYLGLUCOSAMINIDASE"/>
    <property type="match status" value="1"/>
</dbReference>
<accession>A0A9J6FSA1</accession>
<dbReference type="GO" id="GO:0033925">
    <property type="term" value="F:mannosyl-glycoprotein endo-beta-N-acetylglucosaminidase activity"/>
    <property type="evidence" value="ECO:0007669"/>
    <property type="project" value="UniProtKB-EC"/>
</dbReference>
<evidence type="ECO:0000259" key="11">
    <source>
        <dbReference type="Pfam" id="PF03644"/>
    </source>
</evidence>
<dbReference type="FunFam" id="3.20.20.80:FF:000043">
    <property type="entry name" value="cytosolic endo-beta-N-acetylglucosaminidase"/>
    <property type="match status" value="1"/>
</dbReference>
<keyword evidence="5" id="KW-0378">Hydrolase</keyword>
<sequence>MFWVAPEYFDHIVISPRCLKDHMPDVAYQALRTSAILKSNHLRARRAQKLQGTLSAVLDTTRRRLPLLRFGACDRVSQTTDSNLRGKIPMDFKSIALTTRPRLRRECVPSGDIISLLAIAPLKTLEELLNFKEPLQECSVEPLRRLKRGKPDGPKILFCHDMMGGYLEDRFVYGSMKPDSYRFHHWQQIDSFVYFSHHMVTIPPLGWISAGHKHGVKVLGTFIVESDPGKAILKEIKEGELVSKVASQLALVAEKYCFDGWLINIESEMDATFGPFFTDFLKSVTEETHKSVPGSLVIWYDSVLQDGKLIWQNELNANNSHFFDLCDGIFLNYGWTDEMLERSATLAGDRKSDVYVGIDVFARNTKYAGGFETCKAVEQAHKHGLSAAIFAAGWVFETQDQNKFVENQYKFWDFPQQCCPEWRVTSLPISTSFCQGYGKRLYDSGEVVAEAPWFNLSAQQLQPRDQGLSLCNGCASATVYTDEAFNGGGCLNLKFTPSKEKEGVRGYFSYTFKPLPGYTTITHDTAVVLKTRDAEGGEHELLLGACPIVPKDSGYNVKRDIDDRDDNARNERDESSWITRRYTVEEPEGASGSGVMLEEVGACFVNGSVPNSCLLGELIVKRPDIKVIRDDQSHSSNEGLDYLSAGDASGDEGDSTAEPKDKRSKVVEKTTV</sequence>
<reference evidence="12 13" key="1">
    <citation type="journal article" date="2020" name="Cell">
        <title>Large-Scale Comparative Analyses of Tick Genomes Elucidate Their Genetic Diversity and Vector Capacities.</title>
        <authorList>
            <consortium name="Tick Genome and Microbiome Consortium (TIGMIC)"/>
            <person name="Jia N."/>
            <person name="Wang J."/>
            <person name="Shi W."/>
            <person name="Du L."/>
            <person name="Sun Y."/>
            <person name="Zhan W."/>
            <person name="Jiang J.F."/>
            <person name="Wang Q."/>
            <person name="Zhang B."/>
            <person name="Ji P."/>
            <person name="Bell-Sakyi L."/>
            <person name="Cui X.M."/>
            <person name="Yuan T.T."/>
            <person name="Jiang B.G."/>
            <person name="Yang W.F."/>
            <person name="Lam T.T."/>
            <person name="Chang Q.C."/>
            <person name="Ding S.J."/>
            <person name="Wang X.J."/>
            <person name="Zhu J.G."/>
            <person name="Ruan X.D."/>
            <person name="Zhao L."/>
            <person name="Wei J.T."/>
            <person name="Ye R.Z."/>
            <person name="Que T.C."/>
            <person name="Du C.H."/>
            <person name="Zhou Y.H."/>
            <person name="Cheng J.X."/>
            <person name="Dai P.F."/>
            <person name="Guo W.B."/>
            <person name="Han X.H."/>
            <person name="Huang E.J."/>
            <person name="Li L.F."/>
            <person name="Wei W."/>
            <person name="Gao Y.C."/>
            <person name="Liu J.Z."/>
            <person name="Shao H.Z."/>
            <person name="Wang X."/>
            <person name="Wang C.C."/>
            <person name="Yang T.C."/>
            <person name="Huo Q.B."/>
            <person name="Li W."/>
            <person name="Chen H.Y."/>
            <person name="Chen S.E."/>
            <person name="Zhou L.G."/>
            <person name="Ni X.B."/>
            <person name="Tian J.H."/>
            <person name="Sheng Y."/>
            <person name="Liu T."/>
            <person name="Pan Y.S."/>
            <person name="Xia L.Y."/>
            <person name="Li J."/>
            <person name="Zhao F."/>
            <person name="Cao W.C."/>
        </authorList>
    </citation>
    <scope>NUCLEOTIDE SEQUENCE [LARGE SCALE GENOMIC DNA]</scope>
    <source>
        <strain evidence="12">HaeL-2018</strain>
    </source>
</reference>
<dbReference type="EC" id="3.2.1.96" evidence="3"/>
<dbReference type="OrthoDB" id="284473at2759"/>